<feature type="transmembrane region" description="Helical" evidence="1">
    <location>
        <begin position="163"/>
        <end position="184"/>
    </location>
</feature>
<dbReference type="PANTHER" id="PTHR47755">
    <property type="entry name" value="CELL DIVISION PROTEIN FTSX"/>
    <property type="match status" value="1"/>
</dbReference>
<dbReference type="EMBL" id="JAHXZN010000007">
    <property type="protein sequence ID" value="MBW6532348.1"/>
    <property type="molecule type" value="Genomic_DNA"/>
</dbReference>
<keyword evidence="1" id="KW-0472">Membrane</keyword>
<dbReference type="RefSeq" id="WP_219749725.1">
    <property type="nucleotide sequence ID" value="NZ_JAHXZN010000007.1"/>
</dbReference>
<proteinExistence type="predicted"/>
<keyword evidence="1" id="KW-1133">Transmembrane helix</keyword>
<comment type="caution">
    <text evidence="2">The sequence shown here is derived from an EMBL/GenBank/DDBJ whole genome shotgun (WGS) entry which is preliminary data.</text>
</comment>
<dbReference type="Proteomes" id="UP000759103">
    <property type="component" value="Unassembled WGS sequence"/>
</dbReference>
<accession>A0ABS7BRW2</accession>
<protein>
    <submittedName>
        <fullName evidence="2">Permease</fullName>
    </submittedName>
</protein>
<feature type="transmembrane region" description="Helical" evidence="1">
    <location>
        <begin position="220"/>
        <end position="239"/>
    </location>
</feature>
<dbReference type="PANTHER" id="PTHR47755:SF1">
    <property type="entry name" value="CELL DIVISION PROTEIN FTSX"/>
    <property type="match status" value="1"/>
</dbReference>
<organism evidence="2 3">
    <name type="scientific">Sphingomonas citri</name>
    <dbReference type="NCBI Taxonomy" id="2862499"/>
    <lineage>
        <taxon>Bacteria</taxon>
        <taxon>Pseudomonadati</taxon>
        <taxon>Pseudomonadota</taxon>
        <taxon>Alphaproteobacteria</taxon>
        <taxon>Sphingomonadales</taxon>
        <taxon>Sphingomonadaceae</taxon>
        <taxon>Sphingomonas</taxon>
    </lineage>
</organism>
<feature type="transmembrane region" description="Helical" evidence="1">
    <location>
        <begin position="259"/>
        <end position="278"/>
    </location>
</feature>
<keyword evidence="1" id="KW-0812">Transmembrane</keyword>
<evidence type="ECO:0000313" key="3">
    <source>
        <dbReference type="Proteomes" id="UP000759103"/>
    </source>
</evidence>
<feature type="transmembrane region" description="Helical" evidence="1">
    <location>
        <begin position="17"/>
        <end position="39"/>
    </location>
</feature>
<dbReference type="InterPro" id="IPR004513">
    <property type="entry name" value="FtsX"/>
</dbReference>
<keyword evidence="3" id="KW-1185">Reference proteome</keyword>
<evidence type="ECO:0000313" key="2">
    <source>
        <dbReference type="EMBL" id="MBW6532348.1"/>
    </source>
</evidence>
<evidence type="ECO:0000256" key="1">
    <source>
        <dbReference type="SAM" id="Phobius"/>
    </source>
</evidence>
<reference evidence="2 3" key="1">
    <citation type="submission" date="2021-07" db="EMBL/GenBank/DDBJ databases">
        <title>Sphingomonas sp.</title>
        <authorList>
            <person name="Feng G."/>
            <person name="Li J."/>
            <person name="Pan M."/>
        </authorList>
    </citation>
    <scope>NUCLEOTIDE SEQUENCE [LARGE SCALE GENOMIC DNA]</scope>
    <source>
        <strain evidence="2 3">RRHST34</strain>
    </source>
</reference>
<name>A0ABS7BRW2_9SPHN</name>
<sequence>MSAATARLLDPARAGRAMVGVLAIMLFLTLLAVAAGIGAGRGAAALGARLSERATVQLTDAAPAARAAAAARALAALRSSPTVTRARAVPRGELAELVAPWLGSAADDPDLPMPELIDLELAPGDEALATVRSVLRRVAPGAVIDSHGAAVAPLARLLRIASALAAAIAALMVAASAAVVVLAARAGLEAHRATIAVMHGLGATDMQVAGLFQRRVARDAASAALVATAAAAMTAALLVRPLAADIGANGDTVALGAQGWGVLAAMPFLFVGFAALVARRTVTRALARTL</sequence>
<gene>
    <name evidence="2" type="ORF">KZ820_16520</name>
</gene>